<organism evidence="2 3">
    <name type="scientific">Choiromyces venosus 120613-1</name>
    <dbReference type="NCBI Taxonomy" id="1336337"/>
    <lineage>
        <taxon>Eukaryota</taxon>
        <taxon>Fungi</taxon>
        <taxon>Dikarya</taxon>
        <taxon>Ascomycota</taxon>
        <taxon>Pezizomycotina</taxon>
        <taxon>Pezizomycetes</taxon>
        <taxon>Pezizales</taxon>
        <taxon>Tuberaceae</taxon>
        <taxon>Choiromyces</taxon>
    </lineage>
</organism>
<dbReference type="Gene3D" id="3.40.250.10">
    <property type="entry name" value="Rhodanese-like domain"/>
    <property type="match status" value="1"/>
</dbReference>
<feature type="domain" description="Rhodanese" evidence="1">
    <location>
        <begin position="26"/>
        <end position="168"/>
    </location>
</feature>
<dbReference type="GO" id="GO:0005634">
    <property type="term" value="C:nucleus"/>
    <property type="evidence" value="ECO:0007669"/>
    <property type="project" value="TreeGrafter"/>
</dbReference>
<protein>
    <recommendedName>
        <fullName evidence="1">Rhodanese domain-containing protein</fullName>
    </recommendedName>
</protein>
<accession>A0A3N4KCQ3</accession>
<name>A0A3N4KCQ3_9PEZI</name>
<dbReference type="STRING" id="1336337.A0A3N4KCQ3"/>
<dbReference type="InterPro" id="IPR036873">
    <property type="entry name" value="Rhodanese-like_dom_sf"/>
</dbReference>
<evidence type="ECO:0000313" key="2">
    <source>
        <dbReference type="EMBL" id="RPB03725.1"/>
    </source>
</evidence>
<dbReference type="PANTHER" id="PTHR10828">
    <property type="entry name" value="M-PHASE INDUCER PHOSPHATASE DUAL SPECIFICITY PHOSPHATASE CDC25"/>
    <property type="match status" value="1"/>
</dbReference>
<dbReference type="GO" id="GO:0004725">
    <property type="term" value="F:protein tyrosine phosphatase activity"/>
    <property type="evidence" value="ECO:0007669"/>
    <property type="project" value="TreeGrafter"/>
</dbReference>
<dbReference type="SUPFAM" id="SSF52821">
    <property type="entry name" value="Rhodanese/Cell cycle control phosphatase"/>
    <property type="match status" value="1"/>
</dbReference>
<proteinExistence type="predicted"/>
<dbReference type="Pfam" id="PF00581">
    <property type="entry name" value="Rhodanese"/>
    <property type="match status" value="1"/>
</dbReference>
<sequence>MSGVTISTLNRISRERLSSLLLTQPSEEKVVVVDVRDSGMSSPPPQSPPSLLMDRRVDHIGGHIKSSRHVPSGSLDYTAAELARQLKDMEKVVFHCALSQQRGPSAALKYLRERERLFGKESTVATGGVNGEEEVIVEGEGGGAKKQEVLVLDGGFVEWQARYGNDKRLTENYNKELWEAGY</sequence>
<keyword evidence="3" id="KW-1185">Reference proteome</keyword>
<dbReference type="InterPro" id="IPR001763">
    <property type="entry name" value="Rhodanese-like_dom"/>
</dbReference>
<dbReference type="Proteomes" id="UP000276215">
    <property type="component" value="Unassembled WGS sequence"/>
</dbReference>
<dbReference type="GO" id="GO:0005737">
    <property type="term" value="C:cytoplasm"/>
    <property type="evidence" value="ECO:0007669"/>
    <property type="project" value="TreeGrafter"/>
</dbReference>
<dbReference type="PROSITE" id="PS50206">
    <property type="entry name" value="RHODANESE_3"/>
    <property type="match status" value="1"/>
</dbReference>
<dbReference type="PANTHER" id="PTHR10828:SF38">
    <property type="entry name" value="ARSENICAL-RESISTANCE PROTEIN 2-RELATED"/>
    <property type="match status" value="1"/>
</dbReference>
<evidence type="ECO:0000259" key="1">
    <source>
        <dbReference type="PROSITE" id="PS50206"/>
    </source>
</evidence>
<gene>
    <name evidence="2" type="ORF">L873DRAFT_1668581</name>
</gene>
<reference evidence="2 3" key="1">
    <citation type="journal article" date="2018" name="Nat. Ecol. Evol.">
        <title>Pezizomycetes genomes reveal the molecular basis of ectomycorrhizal truffle lifestyle.</title>
        <authorList>
            <person name="Murat C."/>
            <person name="Payen T."/>
            <person name="Noel B."/>
            <person name="Kuo A."/>
            <person name="Morin E."/>
            <person name="Chen J."/>
            <person name="Kohler A."/>
            <person name="Krizsan K."/>
            <person name="Balestrini R."/>
            <person name="Da Silva C."/>
            <person name="Montanini B."/>
            <person name="Hainaut M."/>
            <person name="Levati E."/>
            <person name="Barry K.W."/>
            <person name="Belfiori B."/>
            <person name="Cichocki N."/>
            <person name="Clum A."/>
            <person name="Dockter R.B."/>
            <person name="Fauchery L."/>
            <person name="Guy J."/>
            <person name="Iotti M."/>
            <person name="Le Tacon F."/>
            <person name="Lindquist E.A."/>
            <person name="Lipzen A."/>
            <person name="Malagnac F."/>
            <person name="Mello A."/>
            <person name="Molinier V."/>
            <person name="Miyauchi S."/>
            <person name="Poulain J."/>
            <person name="Riccioni C."/>
            <person name="Rubini A."/>
            <person name="Sitrit Y."/>
            <person name="Splivallo R."/>
            <person name="Traeger S."/>
            <person name="Wang M."/>
            <person name="Zifcakova L."/>
            <person name="Wipf D."/>
            <person name="Zambonelli A."/>
            <person name="Paolocci F."/>
            <person name="Nowrousian M."/>
            <person name="Ottonello S."/>
            <person name="Baldrian P."/>
            <person name="Spatafora J.W."/>
            <person name="Henrissat B."/>
            <person name="Nagy L.G."/>
            <person name="Aury J.M."/>
            <person name="Wincker P."/>
            <person name="Grigoriev I.V."/>
            <person name="Bonfante P."/>
            <person name="Martin F.M."/>
        </authorList>
    </citation>
    <scope>NUCLEOTIDE SEQUENCE [LARGE SCALE GENOMIC DNA]</scope>
    <source>
        <strain evidence="2 3">120613-1</strain>
    </source>
</reference>
<dbReference type="SMART" id="SM00450">
    <property type="entry name" value="RHOD"/>
    <property type="match status" value="1"/>
</dbReference>
<dbReference type="OrthoDB" id="102559at2759"/>
<dbReference type="AlphaFoldDB" id="A0A3N4KCQ3"/>
<evidence type="ECO:0000313" key="3">
    <source>
        <dbReference type="Proteomes" id="UP000276215"/>
    </source>
</evidence>
<dbReference type="EMBL" id="ML120361">
    <property type="protein sequence ID" value="RPB03725.1"/>
    <property type="molecule type" value="Genomic_DNA"/>
</dbReference>